<gene>
    <name evidence="1" type="ORF">CBA19CS22_13230</name>
</gene>
<reference evidence="1" key="1">
    <citation type="submission" date="2021-09" db="EMBL/GenBank/DDBJ databases">
        <title>Isolation and characterization of 3-chlorobenzoate degrading bacteria from soils in Shizuoka.</title>
        <authorList>
            <person name="Ifat A."/>
            <person name="Ogawa N."/>
            <person name="Kimbara K."/>
            <person name="Moriuchi R."/>
            <person name="Dohra H."/>
            <person name="Shintani M."/>
        </authorList>
    </citation>
    <scope>NUCLEOTIDE SEQUENCE</scope>
    <source>
        <strain evidence="1">19CS2-2</strain>
    </source>
</reference>
<sequence>MQRRATSEVWLAGKERRRLALCACAGFFLSPGAWLLQVIVSETISAQACSNSTLPPPQSGFSHLHAWLYGTSIVAMLISVISAGMATFGFVFLQRLQRRMGADADSEASHAQPTREREEVTRKRFIALCSALIGCGFVIGLVFTIQAEVFFLSCSPWH</sequence>
<proteinExistence type="predicted"/>
<dbReference type="Proteomes" id="UP001055013">
    <property type="component" value="Unassembled WGS sequence"/>
</dbReference>
<name>A0ACB5QQP3_9BURK</name>
<evidence type="ECO:0000313" key="1">
    <source>
        <dbReference type="EMBL" id="GJH17510.1"/>
    </source>
</evidence>
<comment type="caution">
    <text evidence="1">The sequence shown here is derived from an EMBL/GenBank/DDBJ whole genome shotgun (WGS) entry which is preliminary data.</text>
</comment>
<evidence type="ECO:0000313" key="2">
    <source>
        <dbReference type="Proteomes" id="UP001055013"/>
    </source>
</evidence>
<protein>
    <submittedName>
        <fullName evidence="1">Uncharacterized protein</fullName>
    </submittedName>
</protein>
<organism evidence="1 2">
    <name type="scientific">Caballeronia novacaledonica</name>
    <dbReference type="NCBI Taxonomy" id="1544861"/>
    <lineage>
        <taxon>Bacteria</taxon>
        <taxon>Pseudomonadati</taxon>
        <taxon>Pseudomonadota</taxon>
        <taxon>Betaproteobacteria</taxon>
        <taxon>Burkholderiales</taxon>
        <taxon>Burkholderiaceae</taxon>
        <taxon>Caballeronia</taxon>
    </lineage>
</organism>
<accession>A0ACB5QQP3</accession>
<dbReference type="EMBL" id="BPUR01000006">
    <property type="protein sequence ID" value="GJH17510.1"/>
    <property type="molecule type" value="Genomic_DNA"/>
</dbReference>
<keyword evidence="2" id="KW-1185">Reference proteome</keyword>